<sequence>MDDPYVLGPGLAPTPFTAEQIRAGCPDGHTVFIRTTEAGEVSESVQRFDAGDADGVTLTRQFDGDSLTSRVSWRDLQAHAAFPSDFTTRVQDTIASPLGTLDCLRYEIAGEPPMRFWFALDHPGMPVRYTDGNSTTEVVRIERVQP</sequence>
<gene>
    <name evidence="1" type="ORF">SAMN04489812_1947</name>
</gene>
<dbReference type="Proteomes" id="UP000199103">
    <property type="component" value="Chromosome I"/>
</dbReference>
<organism evidence="1 2">
    <name type="scientific">Microlunatus soli</name>
    <dbReference type="NCBI Taxonomy" id="630515"/>
    <lineage>
        <taxon>Bacteria</taxon>
        <taxon>Bacillati</taxon>
        <taxon>Actinomycetota</taxon>
        <taxon>Actinomycetes</taxon>
        <taxon>Propionibacteriales</taxon>
        <taxon>Propionibacteriaceae</taxon>
        <taxon>Microlunatus</taxon>
    </lineage>
</organism>
<accession>A0A1H1SBS3</accession>
<evidence type="ECO:0000313" key="1">
    <source>
        <dbReference type="EMBL" id="SDS45196.1"/>
    </source>
</evidence>
<dbReference type="RefSeq" id="WP_091523630.1">
    <property type="nucleotide sequence ID" value="NZ_LT629772.1"/>
</dbReference>
<dbReference type="EMBL" id="LT629772">
    <property type="protein sequence ID" value="SDS45196.1"/>
    <property type="molecule type" value="Genomic_DNA"/>
</dbReference>
<protein>
    <submittedName>
        <fullName evidence="1">Uncharacterized protein</fullName>
    </submittedName>
</protein>
<keyword evidence="2" id="KW-1185">Reference proteome</keyword>
<proteinExistence type="predicted"/>
<name>A0A1H1SBS3_9ACTN</name>
<evidence type="ECO:0000313" key="2">
    <source>
        <dbReference type="Proteomes" id="UP000199103"/>
    </source>
</evidence>
<dbReference type="OrthoDB" id="4861283at2"/>
<dbReference type="AlphaFoldDB" id="A0A1H1SBS3"/>
<reference evidence="1 2" key="1">
    <citation type="submission" date="2016-10" db="EMBL/GenBank/DDBJ databases">
        <authorList>
            <person name="de Groot N.N."/>
        </authorList>
    </citation>
    <scope>NUCLEOTIDE SEQUENCE [LARGE SCALE GENOMIC DNA]</scope>
    <source>
        <strain evidence="1 2">DSM 21800</strain>
    </source>
</reference>